<sequence length="180" mass="21112">MKELEKHDNVVELFTVSRWRVIEDIEVLEMIFSDEALKVSKYAQMSLEHQLQHYQNLPMATEYEEEGRFFSNEFAHSHIRPDEDYKYKITSAYANYVWENTHLKGITYPSVRSLYLGQNVALLPEVVDSSLRLEAPVGIFKFERINGVNQPVDSTHTAMDLGKNNTAFIWELTYQPENFR</sequence>
<organism evidence="1 2">
    <name type="scientific">Pedobacter segetis</name>
    <dbReference type="NCBI Taxonomy" id="2793069"/>
    <lineage>
        <taxon>Bacteria</taxon>
        <taxon>Pseudomonadati</taxon>
        <taxon>Bacteroidota</taxon>
        <taxon>Sphingobacteriia</taxon>
        <taxon>Sphingobacteriales</taxon>
        <taxon>Sphingobacteriaceae</taxon>
        <taxon>Pedobacter</taxon>
    </lineage>
</organism>
<accession>A0ABS1BL80</accession>
<evidence type="ECO:0000313" key="2">
    <source>
        <dbReference type="Proteomes" id="UP000660024"/>
    </source>
</evidence>
<dbReference type="Proteomes" id="UP000660024">
    <property type="component" value="Unassembled WGS sequence"/>
</dbReference>
<dbReference type="EMBL" id="JAEHFY010000016">
    <property type="protein sequence ID" value="MBK0383632.1"/>
    <property type="molecule type" value="Genomic_DNA"/>
</dbReference>
<name>A0ABS1BL80_9SPHI</name>
<dbReference type="RefSeq" id="WP_200586556.1">
    <property type="nucleotide sequence ID" value="NZ_JAEHFY010000016.1"/>
</dbReference>
<gene>
    <name evidence="1" type="ORF">I5M32_11750</name>
</gene>
<protein>
    <submittedName>
        <fullName evidence="1">Uncharacterized protein</fullName>
    </submittedName>
</protein>
<evidence type="ECO:0000313" key="1">
    <source>
        <dbReference type="EMBL" id="MBK0383632.1"/>
    </source>
</evidence>
<keyword evidence="2" id="KW-1185">Reference proteome</keyword>
<reference evidence="1 2" key="1">
    <citation type="submission" date="2020-12" db="EMBL/GenBank/DDBJ databases">
        <title>Bacterial novel species Pedobacter sp. SD-b isolated from soil.</title>
        <authorList>
            <person name="Jung H.-Y."/>
        </authorList>
    </citation>
    <scope>NUCLEOTIDE SEQUENCE [LARGE SCALE GENOMIC DNA]</scope>
    <source>
        <strain evidence="1 2">SD-b</strain>
    </source>
</reference>
<comment type="caution">
    <text evidence="1">The sequence shown here is derived from an EMBL/GenBank/DDBJ whole genome shotgun (WGS) entry which is preliminary data.</text>
</comment>
<proteinExistence type="predicted"/>